<keyword evidence="2" id="KW-1185">Reference proteome</keyword>
<protein>
    <recommendedName>
        <fullName evidence="3">Gluconate 2-dehydrogenase subunit 3 family protein</fullName>
    </recommendedName>
</protein>
<accession>A0A917A3F3</accession>
<sequence length="202" mass="21242">MTRTPDHRYPVGTVQALLDGEHVTAPTRAALQARLTDPPAAQPDMLGNRVGLLAAVCARLVPQSGSAPVDVAGMLHARLATGVGDGWRYADLPPDPLAWRRGLEGIGETAQAMFDGDFTGLTAGDQDAVLHAVQAGSPAGEIWRELPAARFFETLLAAVVETYYAHPLAQEDIGYAGMADAPGWQVIGLGEREAREPAGIVA</sequence>
<name>A0A917A3F3_9SPHN</name>
<organism evidence="1 2">
    <name type="scientific">Sandarakinorhabdus glacialis</name>
    <dbReference type="NCBI Taxonomy" id="1614636"/>
    <lineage>
        <taxon>Bacteria</taxon>
        <taxon>Pseudomonadati</taxon>
        <taxon>Pseudomonadota</taxon>
        <taxon>Alphaproteobacteria</taxon>
        <taxon>Sphingomonadales</taxon>
        <taxon>Sphingosinicellaceae</taxon>
        <taxon>Sandarakinorhabdus</taxon>
    </lineage>
</organism>
<dbReference type="InterPro" id="IPR027056">
    <property type="entry name" value="Gluconate_2DH_su3"/>
</dbReference>
<dbReference type="EMBL" id="BMJM01000019">
    <property type="protein sequence ID" value="GGE22137.1"/>
    <property type="molecule type" value="Genomic_DNA"/>
</dbReference>
<dbReference type="RefSeq" id="WP_188764363.1">
    <property type="nucleotide sequence ID" value="NZ_BMJM01000019.1"/>
</dbReference>
<dbReference type="AlphaFoldDB" id="A0A917A3F3"/>
<gene>
    <name evidence="1" type="ORF">GCM10011529_30930</name>
</gene>
<evidence type="ECO:0008006" key="3">
    <source>
        <dbReference type="Google" id="ProtNLM"/>
    </source>
</evidence>
<dbReference type="Pfam" id="PF13618">
    <property type="entry name" value="Gluconate_2-dh3"/>
    <property type="match status" value="1"/>
</dbReference>
<proteinExistence type="predicted"/>
<comment type="caution">
    <text evidence="1">The sequence shown here is derived from an EMBL/GenBank/DDBJ whole genome shotgun (WGS) entry which is preliminary data.</text>
</comment>
<evidence type="ECO:0000313" key="2">
    <source>
        <dbReference type="Proteomes" id="UP000635071"/>
    </source>
</evidence>
<reference evidence="1" key="2">
    <citation type="submission" date="2020-09" db="EMBL/GenBank/DDBJ databases">
        <authorList>
            <person name="Sun Q."/>
            <person name="Zhou Y."/>
        </authorList>
    </citation>
    <scope>NUCLEOTIDE SEQUENCE</scope>
    <source>
        <strain evidence="1">CGMCC 1.15519</strain>
    </source>
</reference>
<evidence type="ECO:0000313" key="1">
    <source>
        <dbReference type="EMBL" id="GGE22137.1"/>
    </source>
</evidence>
<dbReference type="Proteomes" id="UP000635071">
    <property type="component" value="Unassembled WGS sequence"/>
</dbReference>
<reference evidence="1" key="1">
    <citation type="journal article" date="2014" name="Int. J. Syst. Evol. Microbiol.">
        <title>Complete genome sequence of Corynebacterium casei LMG S-19264T (=DSM 44701T), isolated from a smear-ripened cheese.</title>
        <authorList>
            <consortium name="US DOE Joint Genome Institute (JGI-PGF)"/>
            <person name="Walter F."/>
            <person name="Albersmeier A."/>
            <person name="Kalinowski J."/>
            <person name="Ruckert C."/>
        </authorList>
    </citation>
    <scope>NUCLEOTIDE SEQUENCE</scope>
    <source>
        <strain evidence="1">CGMCC 1.15519</strain>
    </source>
</reference>